<dbReference type="Gene3D" id="3.20.20.80">
    <property type="entry name" value="Glycosidases"/>
    <property type="match status" value="1"/>
</dbReference>
<dbReference type="KEGG" id="tsv:DSM104635_01771"/>
<evidence type="ECO:0000259" key="2">
    <source>
        <dbReference type="Pfam" id="PF16586"/>
    </source>
</evidence>
<feature type="domain" description="DUF5060" evidence="2">
    <location>
        <begin position="2"/>
        <end position="62"/>
    </location>
</feature>
<dbReference type="InterPro" id="IPR017853">
    <property type="entry name" value="GH"/>
</dbReference>
<evidence type="ECO:0000259" key="1">
    <source>
        <dbReference type="Pfam" id="PF13204"/>
    </source>
</evidence>
<dbReference type="PANTHER" id="PTHR37836">
    <property type="entry name" value="LMO1036 PROTEIN"/>
    <property type="match status" value="1"/>
</dbReference>
<evidence type="ECO:0000313" key="3">
    <source>
        <dbReference type="EMBL" id="QGZ94936.1"/>
    </source>
</evidence>
<accession>A0A6I6MNM9</accession>
<organism evidence="3 4">
    <name type="scientific">Terricaulis silvestris</name>
    <dbReference type="NCBI Taxonomy" id="2686094"/>
    <lineage>
        <taxon>Bacteria</taxon>
        <taxon>Pseudomonadati</taxon>
        <taxon>Pseudomonadota</taxon>
        <taxon>Alphaproteobacteria</taxon>
        <taxon>Caulobacterales</taxon>
        <taxon>Caulobacteraceae</taxon>
        <taxon>Terricaulis</taxon>
    </lineage>
</organism>
<keyword evidence="4" id="KW-1185">Reference proteome</keyword>
<dbReference type="Gene3D" id="2.60.40.10">
    <property type="entry name" value="Immunoglobulins"/>
    <property type="match status" value="1"/>
</dbReference>
<dbReference type="InterPro" id="IPR025277">
    <property type="entry name" value="Apiosidase-like_cat_dom"/>
</dbReference>
<name>A0A6I6MNM9_9CAUL</name>
<sequence length="773" mass="86742">MFEATFESAKSYENPFRDVDLDVHFTDGTQSWRVPAFWRGANRWGVRFAPPSAGRYSYRIQCSDLKNGDLNQSDQIVEVDAYEGPNRLLKRGPFRVSASGRFFEHRDGTPFYWLGDTWYTGLSDRLSWEAFQTLTADRKAKGYSAVHIAVMTVSNEEDAPFDPGFCNEGGRAWDAGFERLNPAFFDYADRRIAHLVEAEIAPVIFGAWRQALAQMGLETAKKFWRYIIARYGAYPVFWVAGGEVYDNVNDPRRGVVGWTDLVRYIRETDPYHHPLAVHELPPSMDTAITDESLSDFDLFQPSHSGWASIRAEIVQLNMHYARTHVKKPLIVGEVGWETLGGHHYEDLQRMAFWLAMLNGAAGFAYGNAITGLAYDVDKPFHRIRFSFLRWDEAMNFPASNQLGIAAALLQGYPWQRLEPRPDWISPGGPTFLDPQSEVGGFDIDLIGSLGKRPEALDREFPSGAWQTRDADFRLPYAAGIPGTLRIIYIPSTGFPGVGSPTVLKLEPGIVYRAYYWEPTLGVKVDLGKVEAGKAGEVVHTDTFEAGSVNWDHALGRSECTARGLLTREKTLLVLRNVWETDALVSVEAETNADVGLVLRYRDSDNYTVATYYARTQSIGVVVRRDGTDSGLLGRTPIPFKVDARARLCVEVKGNSAIVSLVDEREIATSPIVDIAPLHAPSDVAPAFKPGRVGLLASDDQSQCFTKFEVRRCAVRDSDETLDRELYDARGTYRGALRGKNWDAYGRNKDILLDAYRPERPPFPQDWVLVLEAI</sequence>
<proteinExistence type="predicted"/>
<protein>
    <submittedName>
        <fullName evidence="3">Endoglucanase</fullName>
    </submittedName>
</protein>
<dbReference type="Proteomes" id="UP000431269">
    <property type="component" value="Chromosome"/>
</dbReference>
<dbReference type="PANTHER" id="PTHR37836:SF2">
    <property type="entry name" value="DUF4038 DOMAIN-CONTAINING PROTEIN"/>
    <property type="match status" value="1"/>
</dbReference>
<evidence type="ECO:0000313" key="4">
    <source>
        <dbReference type="Proteomes" id="UP000431269"/>
    </source>
</evidence>
<dbReference type="Pfam" id="PF13204">
    <property type="entry name" value="Apiosidase"/>
    <property type="match status" value="1"/>
</dbReference>
<dbReference type="Gene3D" id="2.60.120.560">
    <property type="entry name" value="Exo-inulinase, domain 1"/>
    <property type="match status" value="1"/>
</dbReference>
<feature type="domain" description="Apiosidase-like catalytic" evidence="1">
    <location>
        <begin position="98"/>
        <end position="415"/>
    </location>
</feature>
<dbReference type="EMBL" id="CP047045">
    <property type="protein sequence ID" value="QGZ94936.1"/>
    <property type="molecule type" value="Genomic_DNA"/>
</dbReference>
<reference evidence="4" key="1">
    <citation type="submission" date="2019-12" db="EMBL/GenBank/DDBJ databases">
        <title>Complete genome of Terracaulis silvestris 0127_4.</title>
        <authorList>
            <person name="Vieira S."/>
            <person name="Riedel T."/>
            <person name="Sproer C."/>
            <person name="Pascual J."/>
            <person name="Boedeker C."/>
            <person name="Overmann J."/>
        </authorList>
    </citation>
    <scope>NUCLEOTIDE SEQUENCE [LARGE SCALE GENOMIC DNA]</scope>
    <source>
        <strain evidence="4">0127_4</strain>
    </source>
</reference>
<dbReference type="InterPro" id="IPR013783">
    <property type="entry name" value="Ig-like_fold"/>
</dbReference>
<dbReference type="SUPFAM" id="SSF51445">
    <property type="entry name" value="(Trans)glycosidases"/>
    <property type="match status" value="1"/>
</dbReference>
<dbReference type="AlphaFoldDB" id="A0A6I6MNM9"/>
<dbReference type="RefSeq" id="WP_158765835.1">
    <property type="nucleotide sequence ID" value="NZ_CP047045.1"/>
</dbReference>
<dbReference type="InterPro" id="IPR032260">
    <property type="entry name" value="DUF5060"/>
</dbReference>
<dbReference type="Pfam" id="PF16586">
    <property type="entry name" value="DUF5060"/>
    <property type="match status" value="1"/>
</dbReference>
<gene>
    <name evidence="3" type="ORF">DSM104635_01771</name>
</gene>